<dbReference type="InterPro" id="IPR004843">
    <property type="entry name" value="Calcineurin-like_PHP"/>
</dbReference>
<dbReference type="InterPro" id="IPR051693">
    <property type="entry name" value="UPF0046_metallophosphoest"/>
</dbReference>
<dbReference type="SUPFAM" id="SSF56300">
    <property type="entry name" value="Metallo-dependent phosphatases"/>
    <property type="match status" value="1"/>
</dbReference>
<dbReference type="CDD" id="cd07379">
    <property type="entry name" value="MPP_239FB"/>
    <property type="match status" value="1"/>
</dbReference>
<protein>
    <submittedName>
        <fullName evidence="2">Metallophosphatase domain-containing protein</fullName>
    </submittedName>
</protein>
<accession>A0ABW8YS73</accession>
<dbReference type="PANTHER" id="PTHR12905">
    <property type="entry name" value="METALLOPHOSPHOESTERASE"/>
    <property type="match status" value="1"/>
</dbReference>
<dbReference type="Proteomes" id="UP001629244">
    <property type="component" value="Unassembled WGS sequence"/>
</dbReference>
<sequence>MISDTHGRHEALSLPPGDLLIHCGDMFNLGGDSGSIREMDEWFGRQKFKLILCTGGNHDRELQSALAQNPQPFANAHLLSDALIRFQGLSIYGAPWVPDLPGHAFFRSAAALVEHWSTIPASPDILITHTPPKDVLDRSSRGRSHGCGALARELTRVAPRVHCFGHVHASVGQSSIGETLFINASSIESGTGRLRRPATFSLSPRP</sequence>
<dbReference type="RefSeq" id="WP_408080060.1">
    <property type="nucleotide sequence ID" value="NZ_JBELQC010000003.1"/>
</dbReference>
<dbReference type="InterPro" id="IPR029052">
    <property type="entry name" value="Metallo-depent_PP-like"/>
</dbReference>
<dbReference type="PANTHER" id="PTHR12905:SF0">
    <property type="entry name" value="CALCINEURIN-LIKE PHOSPHOESTERASE DOMAIN-CONTAINING PROTEIN"/>
    <property type="match status" value="1"/>
</dbReference>
<gene>
    <name evidence="2" type="ORF">ABS767_15715</name>
</gene>
<dbReference type="Pfam" id="PF00149">
    <property type="entry name" value="Metallophos"/>
    <property type="match status" value="1"/>
</dbReference>
<feature type="domain" description="Calcineurin-like phosphoesterase" evidence="1">
    <location>
        <begin position="2"/>
        <end position="169"/>
    </location>
</feature>
<name>A0ABW8YS73_9SPHN</name>
<dbReference type="EMBL" id="JBELQC010000003">
    <property type="protein sequence ID" value="MFL9842417.1"/>
    <property type="molecule type" value="Genomic_DNA"/>
</dbReference>
<evidence type="ECO:0000313" key="2">
    <source>
        <dbReference type="EMBL" id="MFL9842417.1"/>
    </source>
</evidence>
<organism evidence="2 3">
    <name type="scientific">Sphingomonas plantiphila</name>
    <dbReference type="NCBI Taxonomy" id="3163295"/>
    <lineage>
        <taxon>Bacteria</taxon>
        <taxon>Pseudomonadati</taxon>
        <taxon>Pseudomonadota</taxon>
        <taxon>Alphaproteobacteria</taxon>
        <taxon>Sphingomonadales</taxon>
        <taxon>Sphingomonadaceae</taxon>
        <taxon>Sphingomonas</taxon>
    </lineage>
</organism>
<proteinExistence type="predicted"/>
<keyword evidence="3" id="KW-1185">Reference proteome</keyword>
<reference evidence="2 3" key="1">
    <citation type="submission" date="2024-06" db="EMBL/GenBank/DDBJ databases">
        <authorList>
            <person name="Kaempfer P."/>
            <person name="Viver T."/>
        </authorList>
    </citation>
    <scope>NUCLEOTIDE SEQUENCE [LARGE SCALE GENOMIC DNA]</scope>
    <source>
        <strain evidence="2 3">ST-64</strain>
    </source>
</reference>
<evidence type="ECO:0000313" key="3">
    <source>
        <dbReference type="Proteomes" id="UP001629244"/>
    </source>
</evidence>
<comment type="caution">
    <text evidence="2">The sequence shown here is derived from an EMBL/GenBank/DDBJ whole genome shotgun (WGS) entry which is preliminary data.</text>
</comment>
<dbReference type="Gene3D" id="3.60.21.10">
    <property type="match status" value="1"/>
</dbReference>
<evidence type="ECO:0000259" key="1">
    <source>
        <dbReference type="Pfam" id="PF00149"/>
    </source>
</evidence>